<evidence type="ECO:0000256" key="1">
    <source>
        <dbReference type="ARBA" id="ARBA00022737"/>
    </source>
</evidence>
<evidence type="ECO:0000256" key="2">
    <source>
        <dbReference type="PROSITE-ProRule" id="PRU00708"/>
    </source>
</evidence>
<dbReference type="EMBL" id="HBKN01010610">
    <property type="protein sequence ID" value="CAE2277976.1"/>
    <property type="molecule type" value="Transcribed_RNA"/>
</dbReference>
<dbReference type="InterPro" id="IPR002885">
    <property type="entry name" value="PPR_rpt"/>
</dbReference>
<dbReference type="InterPro" id="IPR050667">
    <property type="entry name" value="PPR-containing_protein"/>
</dbReference>
<feature type="region of interest" description="Disordered" evidence="3">
    <location>
        <begin position="464"/>
        <end position="485"/>
    </location>
</feature>
<reference evidence="4" key="1">
    <citation type="submission" date="2021-01" db="EMBL/GenBank/DDBJ databases">
        <authorList>
            <person name="Corre E."/>
            <person name="Pelletier E."/>
            <person name="Niang G."/>
            <person name="Scheremetjew M."/>
            <person name="Finn R."/>
            <person name="Kale V."/>
            <person name="Holt S."/>
            <person name="Cochrane G."/>
            <person name="Meng A."/>
            <person name="Brown T."/>
            <person name="Cohen L."/>
        </authorList>
    </citation>
    <scope>NUCLEOTIDE SEQUENCE</scope>
    <source>
        <strain evidence="4">CCMP 2712</strain>
    </source>
</reference>
<feature type="repeat" description="PPR" evidence="2">
    <location>
        <begin position="74"/>
        <end position="108"/>
    </location>
</feature>
<organism evidence="4">
    <name type="scientific">Guillardia theta</name>
    <name type="common">Cryptophyte</name>
    <name type="synonym">Cryptomonas phi</name>
    <dbReference type="NCBI Taxonomy" id="55529"/>
    <lineage>
        <taxon>Eukaryota</taxon>
        <taxon>Cryptophyceae</taxon>
        <taxon>Pyrenomonadales</taxon>
        <taxon>Geminigeraceae</taxon>
        <taxon>Guillardia</taxon>
    </lineage>
</organism>
<gene>
    <name evidence="4" type="ORF">GTHE00462_LOCUS8404</name>
</gene>
<evidence type="ECO:0000256" key="3">
    <source>
        <dbReference type="SAM" id="MobiDB-lite"/>
    </source>
</evidence>
<dbReference type="InterPro" id="IPR011990">
    <property type="entry name" value="TPR-like_helical_dom_sf"/>
</dbReference>
<dbReference type="NCBIfam" id="TIGR00756">
    <property type="entry name" value="PPR"/>
    <property type="match status" value="1"/>
</dbReference>
<dbReference type="Pfam" id="PF13041">
    <property type="entry name" value="PPR_2"/>
    <property type="match status" value="1"/>
</dbReference>
<dbReference type="Gene3D" id="1.25.40.10">
    <property type="entry name" value="Tetratricopeptide repeat domain"/>
    <property type="match status" value="2"/>
</dbReference>
<name>A0A7S4NBV8_GUITH</name>
<dbReference type="AlphaFoldDB" id="A0A7S4NBV8"/>
<dbReference type="PROSITE" id="PS51375">
    <property type="entry name" value="PPR"/>
    <property type="match status" value="3"/>
</dbReference>
<protein>
    <recommendedName>
        <fullName evidence="5">Pentacotripeptide-repeat region of PRORP domain-containing protein</fullName>
    </recommendedName>
</protein>
<evidence type="ECO:0000313" key="4">
    <source>
        <dbReference type="EMBL" id="CAE2277976.1"/>
    </source>
</evidence>
<evidence type="ECO:0008006" key="5">
    <source>
        <dbReference type="Google" id="ProtNLM"/>
    </source>
</evidence>
<proteinExistence type="predicted"/>
<dbReference type="Pfam" id="PF01535">
    <property type="entry name" value="PPR"/>
    <property type="match status" value="1"/>
</dbReference>
<feature type="repeat" description="PPR" evidence="2">
    <location>
        <begin position="337"/>
        <end position="371"/>
    </location>
</feature>
<feature type="compositionally biased region" description="Polar residues" evidence="3">
    <location>
        <begin position="475"/>
        <end position="485"/>
    </location>
</feature>
<sequence>MTSLEVGLSSETYSHLLHNYIKSKQLAQAMKILEEMPPSDISFSRFLQACVDRGDMDMALRAWDLIDKKGHKKQAILYNHMIKGFGKQGNIKEAFDLIKEMESSGLMSSSDTLCNVLDVCLMVSEVDRAFEIGMDLYKRGHPLNLSRAARLIHSLSIERRVDESFQGPDYPHVLPPSPPSVFASSLESRVGANTGICHDLIDLATECSSPNKILQVYDCIQQRDIKIDTFHRHALVSLLCQMDAFVFAQEAMNGLAMGPQRANAESYLELVGAGFRAGSSEECLAIVKEFIQIAPRARRPTIDFFNFCLRGFRVLKDSSSCLAVFDLLEEEESLEADNQSHSLLVSCLLECKKYSRALMCYERMIELNFQPGSDLMNTYIECLAASKNPEHHELAWGMYLRALRAGHMKASSHVAMYDSCTVHARIGRLTEVAHHMGEARTAELGKKRLEALARARKILESAPGQDLYTKKARSQSDASRNSRTPVVSSKTTCVCRCFPAMT</sequence>
<dbReference type="Pfam" id="PF13812">
    <property type="entry name" value="PPR_3"/>
    <property type="match status" value="1"/>
</dbReference>
<keyword evidence="1" id="KW-0677">Repeat</keyword>
<feature type="repeat" description="PPR" evidence="2">
    <location>
        <begin position="9"/>
        <end position="43"/>
    </location>
</feature>
<accession>A0A7S4NBV8</accession>
<dbReference type="PANTHER" id="PTHR47939:SF13">
    <property type="entry name" value="OS03G0201400 PROTEIN"/>
    <property type="match status" value="1"/>
</dbReference>
<dbReference type="PANTHER" id="PTHR47939">
    <property type="entry name" value="MEMBRANE-ASSOCIATED SALT-INDUCIBLE PROTEIN-LIKE"/>
    <property type="match status" value="1"/>
</dbReference>